<dbReference type="InterPro" id="IPR009057">
    <property type="entry name" value="Homeodomain-like_sf"/>
</dbReference>
<dbReference type="EMBL" id="DRBW01000017">
    <property type="protein sequence ID" value="HDM89651.1"/>
    <property type="molecule type" value="Genomic_DNA"/>
</dbReference>
<dbReference type="Gene3D" id="1.10.10.60">
    <property type="entry name" value="Homeodomain-like"/>
    <property type="match status" value="1"/>
</dbReference>
<protein>
    <submittedName>
        <fullName evidence="2">Sigma-54-dependent Fis family transcriptional regulator</fullName>
    </submittedName>
</protein>
<reference evidence="2" key="1">
    <citation type="journal article" date="2020" name="mSystems">
        <title>Genome- and Community-Level Interaction Insights into Carbon Utilization and Element Cycling Functions of Hydrothermarchaeota in Hydrothermal Sediment.</title>
        <authorList>
            <person name="Zhou Z."/>
            <person name="Liu Y."/>
            <person name="Xu W."/>
            <person name="Pan J."/>
            <person name="Luo Z.H."/>
            <person name="Li M."/>
        </authorList>
    </citation>
    <scope>NUCLEOTIDE SEQUENCE [LARGE SCALE GENOMIC DNA]</scope>
    <source>
        <strain evidence="2">HyVt-237</strain>
    </source>
</reference>
<organism evidence="2">
    <name type="scientific">candidate division WOR-3 bacterium</name>
    <dbReference type="NCBI Taxonomy" id="2052148"/>
    <lineage>
        <taxon>Bacteria</taxon>
        <taxon>Bacteria division WOR-3</taxon>
    </lineage>
</organism>
<proteinExistence type="predicted"/>
<dbReference type="SUPFAM" id="SSF46689">
    <property type="entry name" value="Homeodomain-like"/>
    <property type="match status" value="1"/>
</dbReference>
<dbReference type="Proteomes" id="UP000885931">
    <property type="component" value="Unassembled WGS sequence"/>
</dbReference>
<feature type="domain" description="DNA binding HTH" evidence="1">
    <location>
        <begin position="1"/>
        <end position="42"/>
    </location>
</feature>
<evidence type="ECO:0000259" key="1">
    <source>
        <dbReference type="Pfam" id="PF02954"/>
    </source>
</evidence>
<dbReference type="AlphaFoldDB" id="A0A7C1B9G7"/>
<dbReference type="InterPro" id="IPR002197">
    <property type="entry name" value="HTH_Fis"/>
</dbReference>
<gene>
    <name evidence="2" type="ORF">ENG67_00395</name>
</gene>
<sequence>TLEELERRYILQVLDETGWNKNRAAQILGIDPSTLYRKLQRYGLSKSGSVRKETGQ</sequence>
<evidence type="ECO:0000313" key="2">
    <source>
        <dbReference type="EMBL" id="HDM89651.1"/>
    </source>
</evidence>
<comment type="caution">
    <text evidence="2">The sequence shown here is derived from an EMBL/GenBank/DDBJ whole genome shotgun (WGS) entry which is preliminary data.</text>
</comment>
<dbReference type="Pfam" id="PF02954">
    <property type="entry name" value="HTH_8"/>
    <property type="match status" value="1"/>
</dbReference>
<dbReference type="GO" id="GO:0043565">
    <property type="term" value="F:sequence-specific DNA binding"/>
    <property type="evidence" value="ECO:0007669"/>
    <property type="project" value="InterPro"/>
</dbReference>
<dbReference type="PRINTS" id="PR01590">
    <property type="entry name" value="HTHFIS"/>
</dbReference>
<name>A0A7C1B9G7_UNCW3</name>
<feature type="non-terminal residue" evidence="2">
    <location>
        <position position="1"/>
    </location>
</feature>
<accession>A0A7C1B9G7</accession>